<dbReference type="InterPro" id="IPR009057">
    <property type="entry name" value="Homeodomain-like_sf"/>
</dbReference>
<dbReference type="PRINTS" id="PR00455">
    <property type="entry name" value="HTHTETR"/>
</dbReference>
<dbReference type="InterPro" id="IPR001647">
    <property type="entry name" value="HTH_TetR"/>
</dbReference>
<evidence type="ECO:0000256" key="2">
    <source>
        <dbReference type="ARBA" id="ARBA00023125"/>
    </source>
</evidence>
<dbReference type="PANTHER" id="PTHR30055:SF234">
    <property type="entry name" value="HTH-TYPE TRANSCRIPTIONAL REGULATOR BETI"/>
    <property type="match status" value="1"/>
</dbReference>
<keyword evidence="7" id="KW-1185">Reference proteome</keyword>
<dbReference type="Proteomes" id="UP001549204">
    <property type="component" value="Unassembled WGS sequence"/>
</dbReference>
<dbReference type="PANTHER" id="PTHR30055">
    <property type="entry name" value="HTH-TYPE TRANSCRIPTIONAL REGULATOR RUTR"/>
    <property type="match status" value="1"/>
</dbReference>
<sequence>MTDVADKSDATGSNKVRRDTRADLLAAAEICLHRDGFAELSTRRVAETAGVPLSQIHYHFGSKERLILALLDHLNERLLKRQAETFAAPMPLWRRWERACDFLDEDLASGYVRVLHEMIAASWSSPEIAKAVRRDLRGWFELLAGLAEEAGRQFGGLGQFSAAEVTSLVSAAFLGSETMILLEIESRHVPVRQALRRFGETIRRMEEAAPKN</sequence>
<comment type="caution">
    <text evidence="6">The sequence shown here is derived from an EMBL/GenBank/DDBJ whole genome shotgun (WGS) entry which is preliminary data.</text>
</comment>
<reference evidence="6 7" key="1">
    <citation type="submission" date="2024-06" db="EMBL/GenBank/DDBJ databases">
        <title>Genomic Encyclopedia of Type Strains, Phase IV (KMG-IV): sequencing the most valuable type-strain genomes for metagenomic binning, comparative biology and taxonomic classification.</title>
        <authorList>
            <person name="Goeker M."/>
        </authorList>
    </citation>
    <scope>NUCLEOTIDE SEQUENCE [LARGE SCALE GENOMIC DNA]</scope>
    <source>
        <strain evidence="6 7">DSM 100022</strain>
    </source>
</reference>
<dbReference type="SUPFAM" id="SSF46689">
    <property type="entry name" value="Homeodomain-like"/>
    <property type="match status" value="1"/>
</dbReference>
<dbReference type="PROSITE" id="PS50977">
    <property type="entry name" value="HTH_TETR_2"/>
    <property type="match status" value="1"/>
</dbReference>
<feature type="DNA-binding region" description="H-T-H motif" evidence="4">
    <location>
        <begin position="41"/>
        <end position="60"/>
    </location>
</feature>
<evidence type="ECO:0000313" key="7">
    <source>
        <dbReference type="Proteomes" id="UP001549204"/>
    </source>
</evidence>
<dbReference type="Pfam" id="PF00440">
    <property type="entry name" value="TetR_N"/>
    <property type="match status" value="1"/>
</dbReference>
<accession>A0ABV2GY41</accession>
<proteinExistence type="predicted"/>
<organism evidence="6 7">
    <name type="scientific">Mesorhizobium robiniae</name>
    <dbReference type="NCBI Taxonomy" id="559315"/>
    <lineage>
        <taxon>Bacteria</taxon>
        <taxon>Pseudomonadati</taxon>
        <taxon>Pseudomonadota</taxon>
        <taxon>Alphaproteobacteria</taxon>
        <taxon>Hyphomicrobiales</taxon>
        <taxon>Phyllobacteriaceae</taxon>
        <taxon>Mesorhizobium</taxon>
    </lineage>
</organism>
<keyword evidence="1" id="KW-0805">Transcription regulation</keyword>
<dbReference type="Gene3D" id="1.10.357.10">
    <property type="entry name" value="Tetracycline Repressor, domain 2"/>
    <property type="match status" value="1"/>
</dbReference>
<dbReference type="EMBL" id="JBEPMC010000016">
    <property type="protein sequence ID" value="MET3583219.1"/>
    <property type="molecule type" value="Genomic_DNA"/>
</dbReference>
<feature type="domain" description="HTH tetR-type" evidence="5">
    <location>
        <begin position="18"/>
        <end position="78"/>
    </location>
</feature>
<evidence type="ECO:0000256" key="3">
    <source>
        <dbReference type="ARBA" id="ARBA00023163"/>
    </source>
</evidence>
<name>A0ABV2GY41_9HYPH</name>
<protein>
    <submittedName>
        <fullName evidence="6">AcrR family transcriptional regulator</fullName>
    </submittedName>
</protein>
<evidence type="ECO:0000259" key="5">
    <source>
        <dbReference type="PROSITE" id="PS50977"/>
    </source>
</evidence>
<dbReference type="RefSeq" id="WP_354494374.1">
    <property type="nucleotide sequence ID" value="NZ_JBEPMC010000016.1"/>
</dbReference>
<gene>
    <name evidence="6" type="ORF">ABID19_006283</name>
</gene>
<evidence type="ECO:0000256" key="1">
    <source>
        <dbReference type="ARBA" id="ARBA00023015"/>
    </source>
</evidence>
<dbReference type="InterPro" id="IPR050109">
    <property type="entry name" value="HTH-type_TetR-like_transc_reg"/>
</dbReference>
<evidence type="ECO:0000313" key="6">
    <source>
        <dbReference type="EMBL" id="MET3583219.1"/>
    </source>
</evidence>
<keyword evidence="2 4" id="KW-0238">DNA-binding</keyword>
<evidence type="ECO:0000256" key="4">
    <source>
        <dbReference type="PROSITE-ProRule" id="PRU00335"/>
    </source>
</evidence>
<keyword evidence="3" id="KW-0804">Transcription</keyword>